<dbReference type="EMBL" id="OBEN01000006">
    <property type="protein sequence ID" value="SNZ14739.1"/>
    <property type="molecule type" value="Genomic_DNA"/>
</dbReference>
<keyword evidence="2" id="KW-1185">Reference proteome</keyword>
<proteinExistence type="predicted"/>
<organism evidence="1 2">
    <name type="scientific">Hydrogenobacter hydrogenophilus</name>
    <dbReference type="NCBI Taxonomy" id="35835"/>
    <lineage>
        <taxon>Bacteria</taxon>
        <taxon>Pseudomonadati</taxon>
        <taxon>Aquificota</taxon>
        <taxon>Aquificia</taxon>
        <taxon>Aquificales</taxon>
        <taxon>Aquificaceae</taxon>
        <taxon>Hydrogenobacter</taxon>
    </lineage>
</organism>
<evidence type="ECO:0000313" key="2">
    <source>
        <dbReference type="Proteomes" id="UP000218627"/>
    </source>
</evidence>
<dbReference type="AlphaFoldDB" id="A0A285NZ65"/>
<reference evidence="2" key="1">
    <citation type="submission" date="2017-09" db="EMBL/GenBank/DDBJ databases">
        <authorList>
            <person name="Varghese N."/>
            <person name="Submissions S."/>
        </authorList>
    </citation>
    <scope>NUCLEOTIDE SEQUENCE [LARGE SCALE GENOMIC DNA]</scope>
    <source>
        <strain evidence="2">DSM 2913</strain>
    </source>
</reference>
<sequence length="174" mass="20956">MIVHYTDAEGKSHRLEYWRDGDRRLRRSTDDKMDLYAFKTKDGDYQYFVVNRQKAIVVKINRTNLYRLGAFYNWYSLAHVLRRPPEKTYSVEALKRKPYRLGNYYCNWYLIKESQRSHSVCWSEKLGVPLLIEDQKGKTIWKVQKVSTQPIQDSVFRIRSDLLQIDADEEFYPE</sequence>
<evidence type="ECO:0000313" key="1">
    <source>
        <dbReference type="EMBL" id="SNZ14739.1"/>
    </source>
</evidence>
<name>A0A285NZ65_9AQUI</name>
<accession>A0A285NZ65</accession>
<gene>
    <name evidence="1" type="ORF">SAMN06265353_1185</name>
</gene>
<protein>
    <submittedName>
        <fullName evidence="1">Uncharacterized protein</fullName>
    </submittedName>
</protein>
<dbReference type="Proteomes" id="UP000218627">
    <property type="component" value="Unassembled WGS sequence"/>
</dbReference>